<dbReference type="GO" id="GO:0045259">
    <property type="term" value="C:proton-transporting ATP synthase complex"/>
    <property type="evidence" value="ECO:0007669"/>
    <property type="project" value="UniProtKB-KW"/>
</dbReference>
<proteinExistence type="inferred from homology"/>
<accession>A0A9D1X6U4</accession>
<dbReference type="AlphaFoldDB" id="A0A9D1X6U4"/>
<keyword evidence="6" id="KW-0472">Membrane</keyword>
<feature type="domain" description="ATP synthase F1 complex delta/epsilon subunit N-terminal" evidence="9">
    <location>
        <begin position="1"/>
        <end position="77"/>
    </location>
</feature>
<sequence length="77" mass="8122">MKLNIVSPNGILFEGEAANISFPGLGGSFDVLPHHAPIIAALNAGTIQFETNGEMQKQPIQGGFVEVKDDIVSVCVE</sequence>
<dbReference type="PANTHER" id="PTHR13822:SF10">
    <property type="entry name" value="ATP SYNTHASE EPSILON CHAIN, CHLOROPLASTIC"/>
    <property type="match status" value="1"/>
</dbReference>
<evidence type="ECO:0000256" key="2">
    <source>
        <dbReference type="ARBA" id="ARBA00004184"/>
    </source>
</evidence>
<evidence type="ECO:0000256" key="3">
    <source>
        <dbReference type="ARBA" id="ARBA00005712"/>
    </source>
</evidence>
<dbReference type="SUPFAM" id="SSF51344">
    <property type="entry name" value="Epsilon subunit of F1F0-ATP synthase N-terminal domain"/>
    <property type="match status" value="1"/>
</dbReference>
<organism evidence="10 11">
    <name type="scientific">Candidatus Parabacteroides intestinipullorum</name>
    <dbReference type="NCBI Taxonomy" id="2838723"/>
    <lineage>
        <taxon>Bacteria</taxon>
        <taxon>Pseudomonadati</taxon>
        <taxon>Bacteroidota</taxon>
        <taxon>Bacteroidia</taxon>
        <taxon>Bacteroidales</taxon>
        <taxon>Tannerellaceae</taxon>
        <taxon>Parabacteroides</taxon>
    </lineage>
</organism>
<evidence type="ECO:0000256" key="1">
    <source>
        <dbReference type="ARBA" id="ARBA00003543"/>
    </source>
</evidence>
<comment type="function">
    <text evidence="1">Produces ATP from ADP in the presence of a proton gradient across the membrane.</text>
</comment>
<evidence type="ECO:0000313" key="11">
    <source>
        <dbReference type="Proteomes" id="UP000886740"/>
    </source>
</evidence>
<dbReference type="InterPro" id="IPR020546">
    <property type="entry name" value="ATP_synth_F1_dsu/esu_N"/>
</dbReference>
<evidence type="ECO:0000256" key="7">
    <source>
        <dbReference type="ARBA" id="ARBA00023196"/>
    </source>
</evidence>
<evidence type="ECO:0000259" key="9">
    <source>
        <dbReference type="Pfam" id="PF02823"/>
    </source>
</evidence>
<keyword evidence="7" id="KW-0139">CF(1)</keyword>
<comment type="subcellular location">
    <subcellularLocation>
        <location evidence="2">Endomembrane system</location>
        <topology evidence="2">Peripheral membrane protein</topology>
    </subcellularLocation>
</comment>
<comment type="similarity">
    <text evidence="3">Belongs to the ATPase epsilon chain family.</text>
</comment>
<keyword evidence="8" id="KW-0066">ATP synthesis</keyword>
<dbReference type="InterPro" id="IPR001469">
    <property type="entry name" value="ATP_synth_F1_dsu/esu"/>
</dbReference>
<dbReference type="InterPro" id="IPR036771">
    <property type="entry name" value="ATPsynth_dsu/esu_N"/>
</dbReference>
<name>A0A9D1X6U4_9BACT</name>
<dbReference type="EMBL" id="DXEL01000025">
    <property type="protein sequence ID" value="HIX73967.1"/>
    <property type="molecule type" value="Genomic_DNA"/>
</dbReference>
<protein>
    <submittedName>
        <fullName evidence="10">F0F1 ATP synthase subunit epsilon</fullName>
    </submittedName>
</protein>
<evidence type="ECO:0000256" key="8">
    <source>
        <dbReference type="ARBA" id="ARBA00023310"/>
    </source>
</evidence>
<dbReference type="GO" id="GO:0046933">
    <property type="term" value="F:proton-transporting ATP synthase activity, rotational mechanism"/>
    <property type="evidence" value="ECO:0007669"/>
    <property type="project" value="InterPro"/>
</dbReference>
<evidence type="ECO:0000256" key="4">
    <source>
        <dbReference type="ARBA" id="ARBA00022448"/>
    </source>
</evidence>
<dbReference type="PANTHER" id="PTHR13822">
    <property type="entry name" value="ATP SYNTHASE DELTA/EPSILON CHAIN"/>
    <property type="match status" value="1"/>
</dbReference>
<reference evidence="10" key="2">
    <citation type="submission" date="2021-04" db="EMBL/GenBank/DDBJ databases">
        <authorList>
            <person name="Gilroy R."/>
        </authorList>
    </citation>
    <scope>NUCLEOTIDE SEQUENCE</scope>
    <source>
        <strain evidence="10">ChiGjej6B6-14162</strain>
    </source>
</reference>
<keyword evidence="5" id="KW-0406">Ion transport</keyword>
<dbReference type="GO" id="GO:0012505">
    <property type="term" value="C:endomembrane system"/>
    <property type="evidence" value="ECO:0007669"/>
    <property type="project" value="UniProtKB-SubCell"/>
</dbReference>
<evidence type="ECO:0000313" key="10">
    <source>
        <dbReference type="EMBL" id="HIX73967.1"/>
    </source>
</evidence>
<dbReference type="Proteomes" id="UP000886740">
    <property type="component" value="Unassembled WGS sequence"/>
</dbReference>
<reference evidence="10" key="1">
    <citation type="journal article" date="2021" name="PeerJ">
        <title>Extensive microbial diversity within the chicken gut microbiome revealed by metagenomics and culture.</title>
        <authorList>
            <person name="Gilroy R."/>
            <person name="Ravi A."/>
            <person name="Getino M."/>
            <person name="Pursley I."/>
            <person name="Horton D.L."/>
            <person name="Alikhan N.F."/>
            <person name="Baker D."/>
            <person name="Gharbi K."/>
            <person name="Hall N."/>
            <person name="Watson M."/>
            <person name="Adriaenssens E.M."/>
            <person name="Foster-Nyarko E."/>
            <person name="Jarju S."/>
            <person name="Secka A."/>
            <person name="Antonio M."/>
            <person name="Oren A."/>
            <person name="Chaudhuri R.R."/>
            <person name="La Ragione R."/>
            <person name="Hildebrand F."/>
            <person name="Pallen M.J."/>
        </authorList>
    </citation>
    <scope>NUCLEOTIDE SEQUENCE</scope>
    <source>
        <strain evidence="10">ChiGjej6B6-14162</strain>
    </source>
</reference>
<evidence type="ECO:0000256" key="6">
    <source>
        <dbReference type="ARBA" id="ARBA00023136"/>
    </source>
</evidence>
<evidence type="ECO:0000256" key="5">
    <source>
        <dbReference type="ARBA" id="ARBA00023065"/>
    </source>
</evidence>
<gene>
    <name evidence="10" type="ORF">H9977_02845</name>
</gene>
<dbReference type="Pfam" id="PF02823">
    <property type="entry name" value="ATP-synt_DE_N"/>
    <property type="match status" value="1"/>
</dbReference>
<dbReference type="CDD" id="cd12152">
    <property type="entry name" value="F1-ATPase_delta"/>
    <property type="match status" value="1"/>
</dbReference>
<comment type="caution">
    <text evidence="10">The sequence shown here is derived from an EMBL/GenBank/DDBJ whole genome shotgun (WGS) entry which is preliminary data.</text>
</comment>
<keyword evidence="4" id="KW-0813">Transport</keyword>
<dbReference type="Gene3D" id="2.60.15.10">
    <property type="entry name" value="F0F1 ATP synthase delta/epsilon subunit, N-terminal"/>
    <property type="match status" value="1"/>
</dbReference>